<accession>A0A3P7IDZ9</accession>
<evidence type="ECO:0000313" key="1">
    <source>
        <dbReference type="EMBL" id="VDM71421.1"/>
    </source>
</evidence>
<evidence type="ECO:0000313" key="2">
    <source>
        <dbReference type="Proteomes" id="UP000270094"/>
    </source>
</evidence>
<protein>
    <submittedName>
        <fullName evidence="1">Uncharacterized protein</fullName>
    </submittedName>
</protein>
<keyword evidence="2" id="KW-1185">Reference proteome</keyword>
<sequence length="67" mass="7777">MEQRILRKRVLDDEQDDSYVEVDNISFTSLACSDDDDLRMSVQQSPVFSNYSDFKSASELSLHCCHR</sequence>
<dbReference type="EMBL" id="UYYB01020317">
    <property type="protein sequence ID" value="VDM71421.1"/>
    <property type="molecule type" value="Genomic_DNA"/>
</dbReference>
<name>A0A3P7IDZ9_STRVU</name>
<organism evidence="1 2">
    <name type="scientific">Strongylus vulgaris</name>
    <name type="common">Blood worm</name>
    <dbReference type="NCBI Taxonomy" id="40348"/>
    <lineage>
        <taxon>Eukaryota</taxon>
        <taxon>Metazoa</taxon>
        <taxon>Ecdysozoa</taxon>
        <taxon>Nematoda</taxon>
        <taxon>Chromadorea</taxon>
        <taxon>Rhabditida</taxon>
        <taxon>Rhabditina</taxon>
        <taxon>Rhabditomorpha</taxon>
        <taxon>Strongyloidea</taxon>
        <taxon>Strongylidae</taxon>
        <taxon>Strongylus</taxon>
    </lineage>
</organism>
<proteinExistence type="predicted"/>
<dbReference type="Proteomes" id="UP000270094">
    <property type="component" value="Unassembled WGS sequence"/>
</dbReference>
<gene>
    <name evidence="1" type="ORF">SVUK_LOCUS6419</name>
</gene>
<dbReference type="AlphaFoldDB" id="A0A3P7IDZ9"/>
<reference evidence="1 2" key="1">
    <citation type="submission" date="2018-11" db="EMBL/GenBank/DDBJ databases">
        <authorList>
            <consortium name="Pathogen Informatics"/>
        </authorList>
    </citation>
    <scope>NUCLEOTIDE SEQUENCE [LARGE SCALE GENOMIC DNA]</scope>
</reference>